<dbReference type="STRING" id="1618337.UT28_C0001G0418"/>
<evidence type="ECO:0000313" key="3">
    <source>
        <dbReference type="Proteomes" id="UP000035648"/>
    </source>
</evidence>
<evidence type="ECO:0008006" key="4">
    <source>
        <dbReference type="Google" id="ProtNLM"/>
    </source>
</evidence>
<protein>
    <recommendedName>
        <fullName evidence="4">Porin domain-containing protein</fullName>
    </recommendedName>
</protein>
<organism evidence="2 3">
    <name type="scientific">Berkelbacteria bacterium GW2011_GWE1_39_12</name>
    <dbReference type="NCBI Taxonomy" id="1618337"/>
    <lineage>
        <taxon>Bacteria</taxon>
        <taxon>Candidatus Berkelbacteria</taxon>
    </lineage>
</organism>
<proteinExistence type="predicted"/>
<accession>A0A0G4B316</accession>
<feature type="signal peptide" evidence="1">
    <location>
        <begin position="1"/>
        <end position="24"/>
    </location>
</feature>
<name>A0A0G4B316_9BACT</name>
<dbReference type="AlphaFoldDB" id="A0A0G4B316"/>
<gene>
    <name evidence="2" type="ORF">UT28_C0001G0418</name>
</gene>
<dbReference type="KEGG" id="bbgw:UT28_C0001G0418"/>
<reference evidence="2 3" key="1">
    <citation type="journal article" date="2015" name="Nature">
        <title>rRNA introns, odd ribosomes, and small enigmatic genomes across a large radiation of phyla.</title>
        <authorList>
            <person name="Brown C.T."/>
            <person name="Hug L.A."/>
            <person name="Thomas B.C."/>
            <person name="Sharon I."/>
            <person name="Castelle C.J."/>
            <person name="Singh A."/>
            <person name="Wilkins M.J."/>
            <person name="Williams K.H."/>
            <person name="Banfield J.F."/>
        </authorList>
    </citation>
    <scope>NUCLEOTIDE SEQUENCE [LARGE SCALE GENOMIC DNA]</scope>
</reference>
<dbReference type="Proteomes" id="UP000035648">
    <property type="component" value="Chromosome"/>
</dbReference>
<sequence length="341" mass="36469">MKRNTIAVLGMALLLAFCTVPAQAGGPGDSGTYVTADVFNPSSMNLDGVDNTSTFFPTDILGNENFREKTCAVIGVNHANIGDAEFDGNKEIVVYQPNRKFAVGIARSSVDSSRWSVNPDSTGTMETSGHWMTFTSAYQASKKVAIGLSITSGKAYTATTWPGFSYIDNETDNVHSFPGGTDRMTIKDGTNFVLGADLAVNSEFNVLAAWNSRSGELSMSTVMDDGSDPGYPGMGPLSFSKDSMTIAGRYHKGKLQATVGFQGIQNDGAYMETDKTMRSFAGVHYQFSKNLSVRAGSCSGSRDIGALYSDNCWVVNAGYLNKGLNTSNNNSMWLLSGGKLF</sequence>
<dbReference type="EMBL" id="CP011213">
    <property type="protein sequence ID" value="AKM82224.1"/>
    <property type="molecule type" value="Genomic_DNA"/>
</dbReference>
<evidence type="ECO:0000256" key="1">
    <source>
        <dbReference type="SAM" id="SignalP"/>
    </source>
</evidence>
<feature type="chain" id="PRO_5005186529" description="Porin domain-containing protein" evidence="1">
    <location>
        <begin position="25"/>
        <end position="341"/>
    </location>
</feature>
<keyword evidence="1" id="KW-0732">Signal</keyword>
<evidence type="ECO:0000313" key="2">
    <source>
        <dbReference type="EMBL" id="AKM82224.1"/>
    </source>
</evidence>